<sequence length="86" mass="9391">MKLDDADALLQRVGTIAIMYYPALPADSPGYQLNEDIDWCLDDLAAEHVSAELRDLIGRTVVDPTRHREALTAFVYGTVAGTSPAE</sequence>
<comment type="caution">
    <text evidence="1">The sequence shown here is derived from an EMBL/GenBank/DDBJ whole genome shotgun (WGS) entry which is preliminary data.</text>
</comment>
<name>A0ABQ1RY76_9MICO</name>
<reference evidence="2" key="1">
    <citation type="journal article" date="2019" name="Int. J. Syst. Evol. Microbiol.">
        <title>The Global Catalogue of Microorganisms (GCM) 10K type strain sequencing project: providing services to taxonomists for standard genome sequencing and annotation.</title>
        <authorList>
            <consortium name="The Broad Institute Genomics Platform"/>
            <consortium name="The Broad Institute Genome Sequencing Center for Infectious Disease"/>
            <person name="Wu L."/>
            <person name="Ma J."/>
        </authorList>
    </citation>
    <scope>NUCLEOTIDE SEQUENCE [LARGE SCALE GENOMIC DNA]</scope>
    <source>
        <strain evidence="2">CCM 7640</strain>
    </source>
</reference>
<evidence type="ECO:0000313" key="2">
    <source>
        <dbReference type="Proteomes" id="UP000629365"/>
    </source>
</evidence>
<protein>
    <submittedName>
        <fullName evidence="1">Uncharacterized protein</fullName>
    </submittedName>
</protein>
<dbReference type="EMBL" id="BMCM01000006">
    <property type="protein sequence ID" value="GGD86723.1"/>
    <property type="molecule type" value="Genomic_DNA"/>
</dbReference>
<dbReference type="RefSeq" id="WP_188437600.1">
    <property type="nucleotide sequence ID" value="NZ_BMCM01000006.1"/>
</dbReference>
<organism evidence="1 2">
    <name type="scientific">Microbacterium murale</name>
    <dbReference type="NCBI Taxonomy" id="1081040"/>
    <lineage>
        <taxon>Bacteria</taxon>
        <taxon>Bacillati</taxon>
        <taxon>Actinomycetota</taxon>
        <taxon>Actinomycetes</taxon>
        <taxon>Micrococcales</taxon>
        <taxon>Microbacteriaceae</taxon>
        <taxon>Microbacterium</taxon>
    </lineage>
</organism>
<dbReference type="Proteomes" id="UP000629365">
    <property type="component" value="Unassembled WGS sequence"/>
</dbReference>
<proteinExistence type="predicted"/>
<gene>
    <name evidence="1" type="ORF">GCM10007269_32020</name>
</gene>
<keyword evidence="2" id="KW-1185">Reference proteome</keyword>
<accession>A0ABQ1RY76</accession>
<evidence type="ECO:0000313" key="1">
    <source>
        <dbReference type="EMBL" id="GGD86723.1"/>
    </source>
</evidence>